<dbReference type="GO" id="GO:0016787">
    <property type="term" value="F:hydrolase activity"/>
    <property type="evidence" value="ECO:0007669"/>
    <property type="project" value="UniProtKB-KW"/>
</dbReference>
<feature type="compositionally biased region" description="Low complexity" evidence="3">
    <location>
        <begin position="45"/>
        <end position="75"/>
    </location>
</feature>
<dbReference type="KEGG" id="bgm:CAL15_19240"/>
<dbReference type="SUPFAM" id="SSF53474">
    <property type="entry name" value="alpha/beta-Hydrolases"/>
    <property type="match status" value="1"/>
</dbReference>
<dbReference type="OrthoDB" id="9767239at2"/>
<feature type="region of interest" description="Disordered" evidence="3">
    <location>
        <begin position="44"/>
        <end position="75"/>
    </location>
</feature>
<evidence type="ECO:0000313" key="5">
    <source>
        <dbReference type="Proteomes" id="UP000194161"/>
    </source>
</evidence>
<keyword evidence="2" id="KW-0378">Hydrolase</keyword>
<dbReference type="AlphaFoldDB" id="A0A1W6ZFX8"/>
<evidence type="ECO:0000256" key="1">
    <source>
        <dbReference type="ARBA" id="ARBA00022729"/>
    </source>
</evidence>
<dbReference type="PANTHER" id="PTHR43037">
    <property type="entry name" value="UNNAMED PRODUCT-RELATED"/>
    <property type="match status" value="1"/>
</dbReference>
<reference evidence="4 5" key="1">
    <citation type="submission" date="2017-05" db="EMBL/GenBank/DDBJ databases">
        <title>Complete and WGS of Bordetella genogroups.</title>
        <authorList>
            <person name="Spilker T."/>
            <person name="LiPuma J."/>
        </authorList>
    </citation>
    <scope>NUCLEOTIDE SEQUENCE [LARGE SCALE GENOMIC DNA]</scope>
    <source>
        <strain evidence="4 5">AU7206</strain>
    </source>
</reference>
<dbReference type="PANTHER" id="PTHR43037:SF1">
    <property type="entry name" value="BLL1128 PROTEIN"/>
    <property type="match status" value="1"/>
</dbReference>
<dbReference type="Pfam" id="PF10503">
    <property type="entry name" value="Esterase_PHB"/>
    <property type="match status" value="1"/>
</dbReference>
<dbReference type="GO" id="GO:0005576">
    <property type="term" value="C:extracellular region"/>
    <property type="evidence" value="ECO:0007669"/>
    <property type="project" value="InterPro"/>
</dbReference>
<dbReference type="NCBIfam" id="TIGR01840">
    <property type="entry name" value="esterase_phb"/>
    <property type="match status" value="1"/>
</dbReference>
<keyword evidence="5" id="KW-1185">Reference proteome</keyword>
<evidence type="ECO:0000313" key="4">
    <source>
        <dbReference type="EMBL" id="ARP96318.1"/>
    </source>
</evidence>
<keyword evidence="1" id="KW-0732">Signal</keyword>
<proteinExistence type="predicted"/>
<dbReference type="Gene3D" id="3.40.50.1820">
    <property type="entry name" value="alpha/beta hydrolase"/>
    <property type="match status" value="1"/>
</dbReference>
<gene>
    <name evidence="4" type="ORF">CAL15_19240</name>
</gene>
<organism evidence="4 5">
    <name type="scientific">Bordetella genomosp. 13</name>
    <dbReference type="NCBI Taxonomy" id="463040"/>
    <lineage>
        <taxon>Bacteria</taxon>
        <taxon>Pseudomonadati</taxon>
        <taxon>Pseudomonadota</taxon>
        <taxon>Betaproteobacteria</taxon>
        <taxon>Burkholderiales</taxon>
        <taxon>Alcaligenaceae</taxon>
        <taxon>Bordetella</taxon>
    </lineage>
</organism>
<evidence type="ECO:0000256" key="3">
    <source>
        <dbReference type="SAM" id="MobiDB-lite"/>
    </source>
</evidence>
<dbReference type="InterPro" id="IPR029058">
    <property type="entry name" value="AB_hydrolase_fold"/>
</dbReference>
<protein>
    <recommendedName>
        <fullName evidence="6">Esterase</fullName>
    </recommendedName>
</protein>
<accession>A0A1W6ZFX8</accession>
<dbReference type="Proteomes" id="UP000194161">
    <property type="component" value="Chromosome"/>
</dbReference>
<name>A0A1W6ZFX8_9BORD</name>
<dbReference type="EMBL" id="CP021111">
    <property type="protein sequence ID" value="ARP96318.1"/>
    <property type="molecule type" value="Genomic_DNA"/>
</dbReference>
<dbReference type="InterPro" id="IPR050955">
    <property type="entry name" value="Plant_Biomass_Hydrol_Est"/>
</dbReference>
<sequence>MKRGGLAGLFLKTARNFARLQDKLVRANTRRLVAQVKPAAKRAKSATAAAARSLAGSGAKPRSARTGSAARGGAHATPITAIPGAGIWQPLQQFSAPGGRRLAYARYRPKGRIQGMPLVVMLHGCRQNAAELALGTRMNLQADRAGFVVLYPQQALARHSHRCWRWFQLHTGGQDDADAIAALIRAEIAREGLDGRRVYLAGMSAGAGIAALIALRHPDLVSAIALHSGVVTGGARTAVEGLNVMRRGTLRNPAALVDAVAAPAVFHLGMPALVVHGLRDTAVSPRNAHQLVEQFRHINGAGHAETSVRVLGKGTRREYRRTDVLCRRKPVVRLCEIPRVEHAWSGGDPAIEYHADTGPDASVLAWQFFRRHRRP</sequence>
<dbReference type="InterPro" id="IPR010126">
    <property type="entry name" value="Esterase_phb"/>
</dbReference>
<evidence type="ECO:0008006" key="6">
    <source>
        <dbReference type="Google" id="ProtNLM"/>
    </source>
</evidence>
<evidence type="ECO:0000256" key="2">
    <source>
        <dbReference type="ARBA" id="ARBA00022801"/>
    </source>
</evidence>